<dbReference type="OrthoDB" id="380803at2157"/>
<accession>A0A2U9ILG6</accession>
<feature type="transmembrane region" description="Helical" evidence="1">
    <location>
        <begin position="7"/>
        <end position="32"/>
    </location>
</feature>
<dbReference type="EMBL" id="CP029288">
    <property type="protein sequence ID" value="AWR96866.1"/>
    <property type="molecule type" value="Genomic_DNA"/>
</dbReference>
<name>A0A2U9ILG6_9CREN</name>
<keyword evidence="1" id="KW-1133">Transmembrane helix</keyword>
<dbReference type="Proteomes" id="UP000248410">
    <property type="component" value="Chromosome"/>
</dbReference>
<keyword evidence="1" id="KW-0812">Transmembrane</keyword>
<keyword evidence="3" id="KW-1185">Reference proteome</keyword>
<dbReference type="Pfam" id="PF06157">
    <property type="entry name" value="DUF973"/>
    <property type="match status" value="1"/>
</dbReference>
<organism evidence="2 3">
    <name type="scientific">Acidianus sulfidivorans JP7</name>
    <dbReference type="NCBI Taxonomy" id="619593"/>
    <lineage>
        <taxon>Archaea</taxon>
        <taxon>Thermoproteota</taxon>
        <taxon>Thermoprotei</taxon>
        <taxon>Sulfolobales</taxon>
        <taxon>Sulfolobaceae</taxon>
        <taxon>Acidianus</taxon>
    </lineage>
</organism>
<reference evidence="2 3" key="1">
    <citation type="submission" date="2018-05" db="EMBL/GenBank/DDBJ databases">
        <title>Complete Genome Sequences of Extremely Thermoacidophilic, Metal-Mobilizing Type-Strain Members of the Archaeal Family Sulfolobaceae: Acidianus brierleyi DSM-1651T, Acidianus sulfidivorans DSM-18786T, Metallosphaera hakonensis DSM-7519T, and Metallosphaera prunae DSM-10039T.</title>
        <authorList>
            <person name="Counts J.A."/>
            <person name="Kelly R.M."/>
        </authorList>
    </citation>
    <scope>NUCLEOTIDE SEQUENCE [LARGE SCALE GENOMIC DNA]</scope>
    <source>
        <strain evidence="2 3">JP7</strain>
    </source>
</reference>
<dbReference type="KEGG" id="asul:DFR86_04370"/>
<dbReference type="InterPro" id="IPR009321">
    <property type="entry name" value="DUF973"/>
</dbReference>
<evidence type="ECO:0008006" key="4">
    <source>
        <dbReference type="Google" id="ProtNLM"/>
    </source>
</evidence>
<gene>
    <name evidence="2" type="ORF">DFR86_04370</name>
</gene>
<dbReference type="AlphaFoldDB" id="A0A2U9ILG6"/>
<protein>
    <recommendedName>
        <fullName evidence="4">Archaeal Type IV pilin N-terminal domain-containing protein</fullName>
    </recommendedName>
</protein>
<keyword evidence="1" id="KW-0472">Membrane</keyword>
<evidence type="ECO:0000313" key="3">
    <source>
        <dbReference type="Proteomes" id="UP000248410"/>
    </source>
</evidence>
<dbReference type="RefSeq" id="WP_110379756.1">
    <property type="nucleotide sequence ID" value="NZ_CP029288.2"/>
</dbReference>
<evidence type="ECO:0000256" key="1">
    <source>
        <dbReference type="SAM" id="Phobius"/>
    </source>
</evidence>
<proteinExistence type="predicted"/>
<dbReference type="GeneID" id="36837177"/>
<sequence>MKGLSDAVIAIILVTATVVASLVVVGFAFGLMPIANKPEIQQIGTGTIYSNGTAVFTLKSSMQCTLISARIEETNYTIYLNQNIKPGTNTYYLTFSNIGSYIHPYNTYYLELTFRDGDVVLVALYSPPS</sequence>
<evidence type="ECO:0000313" key="2">
    <source>
        <dbReference type="EMBL" id="AWR96866.1"/>
    </source>
</evidence>